<proteinExistence type="predicted"/>
<gene>
    <name evidence="1" type="ORF">SAMN05192568_105020</name>
</gene>
<name>A0A1I4T7J0_9HYPH</name>
<dbReference type="EMBL" id="FOTK01000050">
    <property type="protein sequence ID" value="SFM72591.1"/>
    <property type="molecule type" value="Genomic_DNA"/>
</dbReference>
<dbReference type="OrthoDB" id="7999917at2"/>
<dbReference type="AlphaFoldDB" id="A0A1I4T7J0"/>
<evidence type="ECO:0000313" key="2">
    <source>
        <dbReference type="Proteomes" id="UP000199048"/>
    </source>
</evidence>
<dbReference type="RefSeq" id="WP_092046117.1">
    <property type="nucleotide sequence ID" value="NZ_FOTK01000050.1"/>
</dbReference>
<reference evidence="2" key="1">
    <citation type="submission" date="2016-10" db="EMBL/GenBank/DDBJ databases">
        <authorList>
            <person name="Varghese N."/>
            <person name="Submissions S."/>
        </authorList>
    </citation>
    <scope>NUCLEOTIDE SEQUENCE [LARGE SCALE GENOMIC DNA]</scope>
    <source>
        <strain evidence="2">BL36</strain>
    </source>
</reference>
<keyword evidence="2" id="KW-1185">Reference proteome</keyword>
<accession>A0A1I4T7J0</accession>
<organism evidence="1 2">
    <name type="scientific">Methylobacterium pseudosasicola</name>
    <dbReference type="NCBI Taxonomy" id="582667"/>
    <lineage>
        <taxon>Bacteria</taxon>
        <taxon>Pseudomonadati</taxon>
        <taxon>Pseudomonadota</taxon>
        <taxon>Alphaproteobacteria</taxon>
        <taxon>Hyphomicrobiales</taxon>
        <taxon>Methylobacteriaceae</taxon>
        <taxon>Methylobacterium</taxon>
    </lineage>
</organism>
<evidence type="ECO:0000313" key="1">
    <source>
        <dbReference type="EMBL" id="SFM72591.1"/>
    </source>
</evidence>
<sequence length="62" mass="7057">MIEWNDAAAVADQAFFPSPIDRREGRKPTNWITMIRLPDGIEIPTSVRDVSAFWMLLAVLRA</sequence>
<dbReference type="Proteomes" id="UP000199048">
    <property type="component" value="Unassembled WGS sequence"/>
</dbReference>
<protein>
    <submittedName>
        <fullName evidence="1">Uncharacterized protein</fullName>
    </submittedName>
</protein>